<feature type="region of interest" description="Disordered" evidence="1">
    <location>
        <begin position="102"/>
        <end position="146"/>
    </location>
</feature>
<evidence type="ECO:0000313" key="3">
    <source>
        <dbReference type="RefSeq" id="XP_032099051.1"/>
    </source>
</evidence>
<accession>A0A6J3F0H4</accession>
<name>A0A6J3F0H4_SAPAP</name>
<dbReference type="Proteomes" id="UP000504640">
    <property type="component" value="Unplaced"/>
</dbReference>
<feature type="region of interest" description="Disordered" evidence="1">
    <location>
        <begin position="26"/>
        <end position="62"/>
    </location>
</feature>
<organism evidence="2 3">
    <name type="scientific">Sapajus apella</name>
    <name type="common">Brown-capped capuchin</name>
    <name type="synonym">Cebus apella</name>
    <dbReference type="NCBI Taxonomy" id="9515"/>
    <lineage>
        <taxon>Eukaryota</taxon>
        <taxon>Metazoa</taxon>
        <taxon>Chordata</taxon>
        <taxon>Craniata</taxon>
        <taxon>Vertebrata</taxon>
        <taxon>Euteleostomi</taxon>
        <taxon>Mammalia</taxon>
        <taxon>Eutheria</taxon>
        <taxon>Euarchontoglires</taxon>
        <taxon>Primates</taxon>
        <taxon>Haplorrhini</taxon>
        <taxon>Platyrrhini</taxon>
        <taxon>Cebidae</taxon>
        <taxon>Cebinae</taxon>
        <taxon>Sapajus</taxon>
    </lineage>
</organism>
<feature type="compositionally biased region" description="Basic and acidic residues" evidence="1">
    <location>
        <begin position="111"/>
        <end position="121"/>
    </location>
</feature>
<feature type="compositionally biased region" description="Low complexity" evidence="1">
    <location>
        <begin position="44"/>
        <end position="59"/>
    </location>
</feature>
<gene>
    <name evidence="3" type="primary">LOC116526648</name>
</gene>
<keyword evidence="2" id="KW-1185">Reference proteome</keyword>
<evidence type="ECO:0000256" key="1">
    <source>
        <dbReference type="SAM" id="MobiDB-lite"/>
    </source>
</evidence>
<sequence length="146" mass="16145">MDLYSEISSAAPRPCHVLLIHTSHKQGMASTPMGNEGEKKDSWPSQAAPSSRGGSASLSRSEEYLSRISAELTEEALFMACCHLNPVPIKKKQTQDQATQISTQAFFTKTRGTDTRSDRNRTRTKSHLLPAPHEKNMPQNSSFATR</sequence>
<dbReference type="RefSeq" id="XP_032099051.1">
    <property type="nucleotide sequence ID" value="XM_032243160.1"/>
</dbReference>
<protein>
    <submittedName>
        <fullName evidence="3">Uncharacterized protein</fullName>
    </submittedName>
</protein>
<dbReference type="GeneID" id="116526648"/>
<dbReference type="AlphaFoldDB" id="A0A6J3F0H4"/>
<feature type="compositionally biased region" description="Polar residues" evidence="1">
    <location>
        <begin position="137"/>
        <end position="146"/>
    </location>
</feature>
<reference evidence="3" key="1">
    <citation type="submission" date="2025-08" db="UniProtKB">
        <authorList>
            <consortium name="RefSeq"/>
        </authorList>
    </citation>
    <scope>IDENTIFICATION</scope>
    <source>
        <tissue evidence="3">Blood</tissue>
    </source>
</reference>
<evidence type="ECO:0000313" key="2">
    <source>
        <dbReference type="Proteomes" id="UP000504640"/>
    </source>
</evidence>
<proteinExistence type="predicted"/>